<dbReference type="AlphaFoldDB" id="A0A0E9XH59"/>
<dbReference type="EMBL" id="GBXM01006588">
    <property type="protein sequence ID" value="JAI01990.1"/>
    <property type="molecule type" value="Transcribed_RNA"/>
</dbReference>
<organism evidence="1">
    <name type="scientific">Anguilla anguilla</name>
    <name type="common">European freshwater eel</name>
    <name type="synonym">Muraena anguilla</name>
    <dbReference type="NCBI Taxonomy" id="7936"/>
    <lineage>
        <taxon>Eukaryota</taxon>
        <taxon>Metazoa</taxon>
        <taxon>Chordata</taxon>
        <taxon>Craniata</taxon>
        <taxon>Vertebrata</taxon>
        <taxon>Euteleostomi</taxon>
        <taxon>Actinopterygii</taxon>
        <taxon>Neopterygii</taxon>
        <taxon>Teleostei</taxon>
        <taxon>Anguilliformes</taxon>
        <taxon>Anguillidae</taxon>
        <taxon>Anguilla</taxon>
    </lineage>
</organism>
<protein>
    <submittedName>
        <fullName evidence="1">Uncharacterized protein</fullName>
    </submittedName>
</protein>
<name>A0A0E9XH59_ANGAN</name>
<evidence type="ECO:0000313" key="1">
    <source>
        <dbReference type="EMBL" id="JAI01990.1"/>
    </source>
</evidence>
<reference evidence="1" key="1">
    <citation type="submission" date="2014-11" db="EMBL/GenBank/DDBJ databases">
        <authorList>
            <person name="Amaro Gonzalez C."/>
        </authorList>
    </citation>
    <scope>NUCLEOTIDE SEQUENCE</scope>
</reference>
<sequence>MMSQIAGCFLATSCSDPGSTTSTYPPITIGVVSLVDTNILRDWWSTSPFSSSKVTSCRSYLCLIIPGCQQTVCLHHARWCTVLQASE</sequence>
<accession>A0A0E9XH59</accession>
<reference evidence="1" key="2">
    <citation type="journal article" date="2015" name="Fish Shellfish Immunol.">
        <title>Early steps in the European eel (Anguilla anguilla)-Vibrio vulnificus interaction in the gills: Role of the RtxA13 toxin.</title>
        <authorList>
            <person name="Callol A."/>
            <person name="Pajuelo D."/>
            <person name="Ebbesson L."/>
            <person name="Teles M."/>
            <person name="MacKenzie S."/>
            <person name="Amaro C."/>
        </authorList>
    </citation>
    <scope>NUCLEOTIDE SEQUENCE</scope>
</reference>
<proteinExistence type="predicted"/>